<reference evidence="1" key="2">
    <citation type="journal article" date="2015" name="Fish Shellfish Immunol.">
        <title>Early steps in the European eel (Anguilla anguilla)-Vibrio vulnificus interaction in the gills: Role of the RtxA13 toxin.</title>
        <authorList>
            <person name="Callol A."/>
            <person name="Pajuelo D."/>
            <person name="Ebbesson L."/>
            <person name="Teles M."/>
            <person name="MacKenzie S."/>
            <person name="Amaro C."/>
        </authorList>
    </citation>
    <scope>NUCLEOTIDE SEQUENCE</scope>
</reference>
<dbReference type="EMBL" id="GBXM01103753">
    <property type="protein sequence ID" value="JAH04824.1"/>
    <property type="molecule type" value="Transcribed_RNA"/>
</dbReference>
<organism evidence="1">
    <name type="scientific">Anguilla anguilla</name>
    <name type="common">European freshwater eel</name>
    <name type="synonym">Muraena anguilla</name>
    <dbReference type="NCBI Taxonomy" id="7936"/>
    <lineage>
        <taxon>Eukaryota</taxon>
        <taxon>Metazoa</taxon>
        <taxon>Chordata</taxon>
        <taxon>Craniata</taxon>
        <taxon>Vertebrata</taxon>
        <taxon>Euteleostomi</taxon>
        <taxon>Actinopterygii</taxon>
        <taxon>Neopterygii</taxon>
        <taxon>Teleostei</taxon>
        <taxon>Anguilliformes</taxon>
        <taxon>Anguillidae</taxon>
        <taxon>Anguilla</taxon>
    </lineage>
</organism>
<dbReference type="AlphaFoldDB" id="A0A0E9PK09"/>
<accession>A0A0E9PK09</accession>
<protein>
    <submittedName>
        <fullName evidence="1">Uncharacterized protein</fullName>
    </submittedName>
</protein>
<name>A0A0E9PK09_ANGAN</name>
<sequence length="39" mass="4326">MLCERPPVGVSPHKSLSATVHLLSPSHYQRSTLLKERGI</sequence>
<evidence type="ECO:0000313" key="1">
    <source>
        <dbReference type="EMBL" id="JAH04824.1"/>
    </source>
</evidence>
<reference evidence="1" key="1">
    <citation type="submission" date="2014-11" db="EMBL/GenBank/DDBJ databases">
        <authorList>
            <person name="Amaro Gonzalez C."/>
        </authorList>
    </citation>
    <scope>NUCLEOTIDE SEQUENCE</scope>
</reference>
<proteinExistence type="predicted"/>